<dbReference type="Pfam" id="PF10851">
    <property type="entry name" value="DUF2652"/>
    <property type="match status" value="1"/>
</dbReference>
<dbReference type="AlphaFoldDB" id="A0A2R3Z494"/>
<name>A0A2R3Z494_9FLAO</name>
<dbReference type="Proteomes" id="UP000241507">
    <property type="component" value="Chromosome"/>
</dbReference>
<dbReference type="OrthoDB" id="625021at2"/>
<reference evidence="2" key="1">
    <citation type="submission" date="2018-03" db="EMBL/GenBank/DDBJ databases">
        <title>Gramella fulva sp. nov., isolated from a dry surface of tidal flat.</title>
        <authorList>
            <person name="Hwang S.H."/>
            <person name="Hwang W.M."/>
            <person name="Kang K."/>
            <person name="Ahn T.-Y."/>
        </authorList>
    </citation>
    <scope>NUCLEOTIDE SEQUENCE [LARGE SCALE GENOMIC DNA]</scope>
    <source>
        <strain evidence="2">SH35</strain>
    </source>
</reference>
<dbReference type="KEGG" id="grs:C7S20_07255"/>
<dbReference type="InterPro" id="IPR029787">
    <property type="entry name" value="Nucleotide_cyclase"/>
</dbReference>
<evidence type="ECO:0008006" key="3">
    <source>
        <dbReference type="Google" id="ProtNLM"/>
    </source>
</evidence>
<dbReference type="Gene3D" id="3.30.70.1230">
    <property type="entry name" value="Nucleotide cyclase"/>
    <property type="match status" value="1"/>
</dbReference>
<dbReference type="RefSeq" id="WP_107011859.1">
    <property type="nucleotide sequence ID" value="NZ_CP028136.1"/>
</dbReference>
<evidence type="ECO:0000313" key="2">
    <source>
        <dbReference type="Proteomes" id="UP000241507"/>
    </source>
</evidence>
<proteinExistence type="predicted"/>
<dbReference type="EMBL" id="CP028136">
    <property type="protein sequence ID" value="AVR45081.1"/>
    <property type="molecule type" value="Genomic_DNA"/>
</dbReference>
<keyword evidence="2" id="KW-1185">Reference proteome</keyword>
<accession>A0A2R3Z494</accession>
<protein>
    <recommendedName>
        <fullName evidence="3">DUF2652 domain-containing protein</fullName>
    </recommendedName>
</protein>
<evidence type="ECO:0000313" key="1">
    <source>
        <dbReference type="EMBL" id="AVR45081.1"/>
    </source>
</evidence>
<organism evidence="1 2">
    <name type="scientific">Christiangramia fulva</name>
    <dbReference type="NCBI Taxonomy" id="2126553"/>
    <lineage>
        <taxon>Bacteria</taxon>
        <taxon>Pseudomonadati</taxon>
        <taxon>Bacteroidota</taxon>
        <taxon>Flavobacteriia</taxon>
        <taxon>Flavobacteriales</taxon>
        <taxon>Flavobacteriaceae</taxon>
        <taxon>Christiangramia</taxon>
    </lineage>
</organism>
<gene>
    <name evidence="1" type="ORF">C7S20_07255</name>
</gene>
<dbReference type="InterPro" id="IPR020503">
    <property type="entry name" value="Uncharacterised_Rv2561"/>
</dbReference>
<sequence>MESPASIEKISAINRKMDEPVKKAVYFMADISGFSGFVENTAIKHSIQIISELLETLLDNNVLEMNLVEIEGDALFMFSEKTFDFKQLEDQVSKMLMAFRQHLINYDQKRICNCKACSDAINLKLKFIIHFGRLDFIKVREIIKPYGKDVNRVHRLLKNDIPKKEYLLLSSPGIRHFKLDHRISDFEQLASHYDIKMLPYYYKDLEISKND</sequence>